<sequence>MDFPFFAGRITSTKTETGLLLENNISPHDTVHSHTLQGFLKGAFHVIEGGKLSLQSNSRLFLEQFRKEIPAEDESDASYLDGEVTEYSDQETDSETDVENKPGHEEDSDSNSDTNVCIIHPLKL</sequence>
<protein>
    <submittedName>
        <fullName evidence="2">Uncharacterized protein</fullName>
    </submittedName>
</protein>
<dbReference type="EMBL" id="BGPR01000300">
    <property type="protein sequence ID" value="GBM11441.1"/>
    <property type="molecule type" value="Genomic_DNA"/>
</dbReference>
<feature type="region of interest" description="Disordered" evidence="1">
    <location>
        <begin position="72"/>
        <end position="116"/>
    </location>
</feature>
<evidence type="ECO:0000313" key="2">
    <source>
        <dbReference type="EMBL" id="GBM11441.1"/>
    </source>
</evidence>
<feature type="compositionally biased region" description="Acidic residues" evidence="1">
    <location>
        <begin position="83"/>
        <end position="97"/>
    </location>
</feature>
<dbReference type="AlphaFoldDB" id="A0A4Y2D448"/>
<comment type="caution">
    <text evidence="2">The sequence shown here is derived from an EMBL/GenBank/DDBJ whole genome shotgun (WGS) entry which is preliminary data.</text>
</comment>
<accession>A0A4Y2D448</accession>
<proteinExistence type="predicted"/>
<evidence type="ECO:0000256" key="1">
    <source>
        <dbReference type="SAM" id="MobiDB-lite"/>
    </source>
</evidence>
<name>A0A4Y2D448_ARAVE</name>
<evidence type="ECO:0000313" key="3">
    <source>
        <dbReference type="Proteomes" id="UP000499080"/>
    </source>
</evidence>
<reference evidence="2 3" key="1">
    <citation type="journal article" date="2019" name="Sci. Rep.">
        <title>Orb-weaving spider Araneus ventricosus genome elucidates the spidroin gene catalogue.</title>
        <authorList>
            <person name="Kono N."/>
            <person name="Nakamura H."/>
            <person name="Ohtoshi R."/>
            <person name="Moran D.A.P."/>
            <person name="Shinohara A."/>
            <person name="Yoshida Y."/>
            <person name="Fujiwara M."/>
            <person name="Mori M."/>
            <person name="Tomita M."/>
            <person name="Arakawa K."/>
        </authorList>
    </citation>
    <scope>NUCLEOTIDE SEQUENCE [LARGE SCALE GENOMIC DNA]</scope>
</reference>
<organism evidence="2 3">
    <name type="scientific">Araneus ventricosus</name>
    <name type="common">Orbweaver spider</name>
    <name type="synonym">Epeira ventricosa</name>
    <dbReference type="NCBI Taxonomy" id="182803"/>
    <lineage>
        <taxon>Eukaryota</taxon>
        <taxon>Metazoa</taxon>
        <taxon>Ecdysozoa</taxon>
        <taxon>Arthropoda</taxon>
        <taxon>Chelicerata</taxon>
        <taxon>Arachnida</taxon>
        <taxon>Araneae</taxon>
        <taxon>Araneomorphae</taxon>
        <taxon>Entelegynae</taxon>
        <taxon>Araneoidea</taxon>
        <taxon>Araneidae</taxon>
        <taxon>Araneus</taxon>
    </lineage>
</organism>
<gene>
    <name evidence="2" type="ORF">AVEN_240595_1</name>
</gene>
<dbReference type="Proteomes" id="UP000499080">
    <property type="component" value="Unassembled WGS sequence"/>
</dbReference>
<keyword evidence="3" id="KW-1185">Reference proteome</keyword>